<evidence type="ECO:0000259" key="6">
    <source>
        <dbReference type="PROSITE" id="PS50009"/>
    </source>
</evidence>
<dbReference type="InterPro" id="IPR000651">
    <property type="entry name" value="Ras-like_Gua-exchang_fac_N"/>
</dbReference>
<evidence type="ECO:0000259" key="7">
    <source>
        <dbReference type="PROSITE" id="PS50010"/>
    </source>
</evidence>
<dbReference type="InterPro" id="IPR008937">
    <property type="entry name" value="Ras-like_GEF"/>
</dbReference>
<dbReference type="CDD" id="cd00155">
    <property type="entry name" value="RasGEF"/>
    <property type="match status" value="1"/>
</dbReference>
<name>A0A672RMB1_SINGR</name>
<proteinExistence type="predicted"/>
<dbReference type="Proteomes" id="UP000472262">
    <property type="component" value="Unassembled WGS sequence"/>
</dbReference>
<dbReference type="Pfam" id="PF00617">
    <property type="entry name" value="RasGEF"/>
    <property type="match status" value="1"/>
</dbReference>
<dbReference type="InterPro" id="IPR001849">
    <property type="entry name" value="PH_domain"/>
</dbReference>
<dbReference type="Gene3D" id="1.10.840.10">
    <property type="entry name" value="Ras guanine-nucleotide exchange factors catalytic domain"/>
    <property type="match status" value="1"/>
</dbReference>
<dbReference type="PANTHER" id="PTHR23113">
    <property type="entry name" value="GUANINE NUCLEOTIDE EXCHANGE FACTOR"/>
    <property type="match status" value="1"/>
</dbReference>
<dbReference type="InterPro" id="IPR001895">
    <property type="entry name" value="RASGEF_cat_dom"/>
</dbReference>
<feature type="domain" description="DH" evidence="7">
    <location>
        <begin position="234"/>
        <end position="420"/>
    </location>
</feature>
<dbReference type="InterPro" id="IPR011993">
    <property type="entry name" value="PH-like_dom_sf"/>
</dbReference>
<dbReference type="FunFam" id="1.20.870.10:FF:000006">
    <property type="entry name" value="ras-specific guanine nucleotide-releasing factor 1 isoform X1"/>
    <property type="match status" value="1"/>
</dbReference>
<evidence type="ECO:0000259" key="5">
    <source>
        <dbReference type="PROSITE" id="PS50003"/>
    </source>
</evidence>
<evidence type="ECO:0000256" key="3">
    <source>
        <dbReference type="SAM" id="Coils"/>
    </source>
</evidence>
<dbReference type="PROSITE" id="PS00720">
    <property type="entry name" value="RASGEF"/>
    <property type="match status" value="1"/>
</dbReference>
<dbReference type="SMART" id="SM00147">
    <property type="entry name" value="RasGEF"/>
    <property type="match status" value="1"/>
</dbReference>
<dbReference type="Pfam" id="PF00621">
    <property type="entry name" value="RhoGEF"/>
    <property type="match status" value="1"/>
</dbReference>
<dbReference type="SUPFAM" id="SSF48366">
    <property type="entry name" value="Ras GEF"/>
    <property type="match status" value="1"/>
</dbReference>
<dbReference type="GO" id="GO:0005085">
    <property type="term" value="F:guanyl-nucleotide exchange factor activity"/>
    <property type="evidence" value="ECO:0007669"/>
    <property type="project" value="UniProtKB-KW"/>
</dbReference>
<keyword evidence="9" id="KW-1185">Reference proteome</keyword>
<accession>A0A672RMB1</accession>
<dbReference type="CDD" id="cd00160">
    <property type="entry name" value="RhoGEF"/>
    <property type="match status" value="1"/>
</dbReference>
<dbReference type="Gene3D" id="1.20.900.10">
    <property type="entry name" value="Dbl homology (DH) domain"/>
    <property type="match status" value="1"/>
</dbReference>
<evidence type="ECO:0000313" key="8">
    <source>
        <dbReference type="Ensembl" id="ENSSGRP00000089785.1"/>
    </source>
</evidence>
<dbReference type="InterPro" id="IPR001331">
    <property type="entry name" value="GDS_CDC24_CS"/>
</dbReference>
<dbReference type="FunFam" id="1.20.900.10:FF:000005">
    <property type="entry name" value="Ras-specific guanine nucleotide-releasing factor 1 isoform 2"/>
    <property type="match status" value="1"/>
</dbReference>
<dbReference type="PROSITE" id="PS50009">
    <property type="entry name" value="RASGEF_CAT"/>
    <property type="match status" value="1"/>
</dbReference>
<dbReference type="PROSITE" id="PS50096">
    <property type="entry name" value="IQ"/>
    <property type="match status" value="1"/>
</dbReference>
<dbReference type="AlphaFoldDB" id="A0A672RMB1"/>
<feature type="region of interest" description="Disordered" evidence="4">
    <location>
        <begin position="482"/>
        <end position="509"/>
    </location>
</feature>
<evidence type="ECO:0000313" key="9">
    <source>
        <dbReference type="Proteomes" id="UP000472262"/>
    </source>
</evidence>
<reference evidence="8" key="1">
    <citation type="submission" date="2025-08" db="UniProtKB">
        <authorList>
            <consortium name="Ensembl"/>
        </authorList>
    </citation>
    <scope>IDENTIFICATION</scope>
</reference>
<dbReference type="InterPro" id="IPR019804">
    <property type="entry name" value="Ras_G-nucl-exch_fac_CS"/>
</dbReference>
<dbReference type="FunFam" id="2.30.29.30:FF:000176">
    <property type="entry name" value="ras-specific guanine nucleotide-releasing factor 1 isoform X2"/>
    <property type="match status" value="1"/>
</dbReference>
<dbReference type="InterPro" id="IPR000219">
    <property type="entry name" value="DH_dom"/>
</dbReference>
<dbReference type="PROSITE" id="PS50010">
    <property type="entry name" value="DH_2"/>
    <property type="match status" value="1"/>
</dbReference>
<dbReference type="GO" id="GO:0007265">
    <property type="term" value="P:Ras protein signal transduction"/>
    <property type="evidence" value="ECO:0007669"/>
    <property type="project" value="TreeGrafter"/>
</dbReference>
<feature type="domain" description="Ras-GEF" evidence="6">
    <location>
        <begin position="710"/>
        <end position="962"/>
    </location>
</feature>
<evidence type="ECO:0000256" key="2">
    <source>
        <dbReference type="PROSITE-ProRule" id="PRU00168"/>
    </source>
</evidence>
<evidence type="ECO:0000256" key="4">
    <source>
        <dbReference type="SAM" id="MobiDB-lite"/>
    </source>
</evidence>
<sequence length="965" mass="110852">MQKGIRLNDGHVTYLGLLAKKDGTRRGCLSKKSSDNTKWHTKWFALLQNMLFYFESESSSRPSGLYLLEGCVCDRSPSPKPSLSAKECLEKQYYFTVIFNHENQKALELRTEDVKDCDEWVAAISHASYRNLATEHETLMQKYLHLLQIVETEKTVAKQLRQQIEDGEIEIERLKSEVKFKIQSNPTTAPSDDDSEIKKIKKVQSFLRGWMCRRKWKTIIQDYIRSPHAESMRKRNQVVFSMLEAEAEYVQQLHILVNNFLRPLRMAASSKKPPITHDDVSSIFLNSETIMFLHQIFYQGLKARIASWPTLVLADLFDILLPMLNIYQEFVRNHQYSLQILAHCKQNRDFDKLLKQYEAKPDCEERTLETFLTYPMFQIPRYILTLHELLAHTPHEHVERNSLDYAKSKLEELSRIMHDEVSETENIRKNLAIERMIVEGCEILLDTSQTFVRQGELPTVCSPAQTSLELFFASSQNNKLLYGEPPKSPRASRKFSSPPPLAITKTSSPNRRRKLSLNIPIITGGKALDLAALSCSSNGYASMYSSMSPFSKTTLDISKLYVSSPITSKIPDEGEGKTDKLDNNRSALSAASAFAIATAGANEGTPTKEKNGDKEFVIRRAATNRVLNVLRHWVSKHSQDFETNNELKMKVISFLEEVMHDPELLTQERKAAANIIRTLTQEDPGDNQICLEEVLQMAEGGKSESFENHSALEIAEQLTLLDHLVFKVIPYEEFFGQGWMKNDKNEKTPYIMKTTKHFNDISNLIATEILQSEDVNIRVAVIEKWVAVADICRCLHNYNAVLEITSSLNRSSIFRLKKTWLKVSKQTKTVIDKLQKLVSSEGRFKNLREALKNKWVILFHFGDDNMIRLLKNCCDPPCVPYLGMYLTDLAFIEEGTPNYTEDNLVNFSKMRMISHIIREIRQFQQTAYKIDYQPKATLFLLDRSSVMDEEGLYEASLRIEPKVPN</sequence>
<feature type="domain" description="PH" evidence="5">
    <location>
        <begin position="22"/>
        <end position="129"/>
    </location>
</feature>
<organism evidence="8 9">
    <name type="scientific">Sinocyclocheilus grahami</name>
    <name type="common">Dianchi golden-line fish</name>
    <name type="synonym">Barbus grahami</name>
    <dbReference type="NCBI Taxonomy" id="75366"/>
    <lineage>
        <taxon>Eukaryota</taxon>
        <taxon>Metazoa</taxon>
        <taxon>Chordata</taxon>
        <taxon>Craniata</taxon>
        <taxon>Vertebrata</taxon>
        <taxon>Euteleostomi</taxon>
        <taxon>Actinopterygii</taxon>
        <taxon>Neopterygii</taxon>
        <taxon>Teleostei</taxon>
        <taxon>Ostariophysi</taxon>
        <taxon>Cypriniformes</taxon>
        <taxon>Cyprinidae</taxon>
        <taxon>Cyprininae</taxon>
        <taxon>Sinocyclocheilus</taxon>
    </lineage>
</organism>
<dbReference type="SMART" id="SM00229">
    <property type="entry name" value="RasGEFN"/>
    <property type="match status" value="1"/>
</dbReference>
<dbReference type="PROSITE" id="PS00741">
    <property type="entry name" value="DH_1"/>
    <property type="match status" value="1"/>
</dbReference>
<feature type="coiled-coil region" evidence="3">
    <location>
        <begin position="150"/>
        <end position="177"/>
    </location>
</feature>
<dbReference type="Gene3D" id="1.20.870.10">
    <property type="entry name" value="Son of sevenless (SoS) protein Chain: S domain 1"/>
    <property type="match status" value="1"/>
</dbReference>
<reference evidence="8" key="2">
    <citation type="submission" date="2025-09" db="UniProtKB">
        <authorList>
            <consortium name="Ensembl"/>
        </authorList>
    </citation>
    <scope>IDENTIFICATION</scope>
</reference>
<dbReference type="InterPro" id="IPR036964">
    <property type="entry name" value="RASGEF_cat_dom_sf"/>
</dbReference>
<dbReference type="PANTHER" id="PTHR23113:SF193">
    <property type="entry name" value="RAS-SPECIFIC GUANINE NUCLEOTIDE-RELEASING FACTOR 1"/>
    <property type="match status" value="1"/>
</dbReference>
<dbReference type="InterPro" id="IPR023578">
    <property type="entry name" value="Ras_GEF_dom_sf"/>
</dbReference>
<dbReference type="SUPFAM" id="SSF48065">
    <property type="entry name" value="DBL homology domain (DH-domain)"/>
    <property type="match status" value="1"/>
</dbReference>
<protein>
    <submittedName>
        <fullName evidence="8">Ras protein specific guanine nucleotide releasing factor 1</fullName>
    </submittedName>
</protein>
<dbReference type="InterPro" id="IPR035899">
    <property type="entry name" value="DBL_dom_sf"/>
</dbReference>
<dbReference type="SMART" id="SM00233">
    <property type="entry name" value="PH"/>
    <property type="match status" value="1"/>
</dbReference>
<dbReference type="PROSITE" id="PS50003">
    <property type="entry name" value="PH_DOMAIN"/>
    <property type="match status" value="1"/>
</dbReference>
<dbReference type="Ensembl" id="ENSSGRT00000095553.1">
    <property type="protein sequence ID" value="ENSSGRP00000089785.1"/>
    <property type="gene ID" value="ENSSGRG00000044951.1"/>
</dbReference>
<dbReference type="Gene3D" id="2.30.29.30">
    <property type="entry name" value="Pleckstrin-homology domain (PH domain)/Phosphotyrosine-binding domain (PTB)"/>
    <property type="match status" value="2"/>
</dbReference>
<keyword evidence="3" id="KW-0175">Coiled coil</keyword>
<dbReference type="SMART" id="SM00325">
    <property type="entry name" value="RhoGEF"/>
    <property type="match status" value="1"/>
</dbReference>
<dbReference type="SUPFAM" id="SSF50729">
    <property type="entry name" value="PH domain-like"/>
    <property type="match status" value="1"/>
</dbReference>
<dbReference type="GO" id="GO:0005886">
    <property type="term" value="C:plasma membrane"/>
    <property type="evidence" value="ECO:0007669"/>
    <property type="project" value="TreeGrafter"/>
</dbReference>
<dbReference type="Pfam" id="PF00169">
    <property type="entry name" value="PH"/>
    <property type="match status" value="1"/>
</dbReference>
<evidence type="ECO:0000256" key="1">
    <source>
        <dbReference type="ARBA" id="ARBA00022658"/>
    </source>
</evidence>
<keyword evidence="1 2" id="KW-0344">Guanine-nucleotide releasing factor</keyword>
<dbReference type="CDD" id="cd13261">
    <property type="entry name" value="PH_RasGRF1_2"/>
    <property type="match status" value="1"/>
</dbReference>